<evidence type="ECO:0000313" key="4">
    <source>
        <dbReference type="Proteomes" id="UP001281761"/>
    </source>
</evidence>
<feature type="transmembrane region" description="Helical" evidence="2">
    <location>
        <begin position="388"/>
        <end position="407"/>
    </location>
</feature>
<dbReference type="EMBL" id="JARBJD010000019">
    <property type="protein sequence ID" value="KAK2961000.1"/>
    <property type="molecule type" value="Genomic_DNA"/>
</dbReference>
<evidence type="ECO:0000256" key="2">
    <source>
        <dbReference type="SAM" id="Phobius"/>
    </source>
</evidence>
<name>A0ABQ9YB57_9EUKA</name>
<evidence type="ECO:0000313" key="3">
    <source>
        <dbReference type="EMBL" id="KAK2961000.1"/>
    </source>
</evidence>
<keyword evidence="2" id="KW-0812">Transmembrane</keyword>
<dbReference type="Proteomes" id="UP001281761">
    <property type="component" value="Unassembled WGS sequence"/>
</dbReference>
<evidence type="ECO:0000256" key="1">
    <source>
        <dbReference type="SAM" id="MobiDB-lite"/>
    </source>
</evidence>
<feature type="transmembrane region" description="Helical" evidence="2">
    <location>
        <begin position="244"/>
        <end position="271"/>
    </location>
</feature>
<feature type="transmembrane region" description="Helical" evidence="2">
    <location>
        <begin position="28"/>
        <end position="55"/>
    </location>
</feature>
<proteinExistence type="predicted"/>
<evidence type="ECO:0008006" key="5">
    <source>
        <dbReference type="Google" id="ProtNLM"/>
    </source>
</evidence>
<feature type="transmembrane region" description="Helical" evidence="2">
    <location>
        <begin position="169"/>
        <end position="189"/>
    </location>
</feature>
<gene>
    <name evidence="3" type="ORF">BLNAU_4087</name>
</gene>
<feature type="transmembrane region" description="Helical" evidence="2">
    <location>
        <begin position="210"/>
        <end position="232"/>
    </location>
</feature>
<feature type="compositionally biased region" description="Low complexity" evidence="1">
    <location>
        <begin position="430"/>
        <end position="458"/>
    </location>
</feature>
<feature type="transmembrane region" description="Helical" evidence="2">
    <location>
        <begin position="318"/>
        <end position="340"/>
    </location>
</feature>
<comment type="caution">
    <text evidence="3">The sequence shown here is derived from an EMBL/GenBank/DDBJ whole genome shotgun (WGS) entry which is preliminary data.</text>
</comment>
<keyword evidence="2" id="KW-0472">Membrane</keyword>
<reference evidence="3 4" key="1">
    <citation type="journal article" date="2022" name="bioRxiv">
        <title>Genomics of Preaxostyla Flagellates Illuminates Evolutionary Transitions and the Path Towards Mitochondrial Loss.</title>
        <authorList>
            <person name="Novak L.V.F."/>
            <person name="Treitli S.C."/>
            <person name="Pyrih J."/>
            <person name="Halakuc P."/>
            <person name="Pipaliya S.V."/>
            <person name="Vacek V."/>
            <person name="Brzon O."/>
            <person name="Soukal P."/>
            <person name="Eme L."/>
            <person name="Dacks J.B."/>
            <person name="Karnkowska A."/>
            <person name="Elias M."/>
            <person name="Hampl V."/>
        </authorList>
    </citation>
    <scope>NUCLEOTIDE SEQUENCE [LARGE SCALE GENOMIC DNA]</scope>
    <source>
        <strain evidence="3">NAU3</strain>
        <tissue evidence="3">Gut</tissue>
    </source>
</reference>
<sequence>MEIAVTRTPKPPQEAHPRYVPQPFSKGVVIRTIVFMSIFALFSFMLMLFGAIGPWTYGSNIFTSISLVIIGILGTIFSITLIFLTPHAHKHAQLFEFYSIGIGFLRLTSTGALFFGVLCILHSFIELRWFINEGYYERDKGLNQRWVEIYADMPDYKLMTERDSVYPNHILLLTRGIAACAASLILFILTKLFQVGHNELEKDRARGFTIFARFVFLTYVIAMHISYYPVFGSIDHMEADVNRVFYWVTITIFSVVILIEFISFVVIIVLLSTGTVADAANNLLTKEQKAQMEAEGDREEEIKMHVLHMSRYTCTYRIFKFIPVFLWGAILLHITCQFILGAATNYSNKQVYEEIENEVHSFLTNWEKADLAMSTGQRLARPAVCIDVYWSAIIFGTTLCFFIFESLRDRSNTARFLKSYTIINPASVVSPSHSSRTPSSRNSNRSTTSHSPSTRNPRGSQVINITNVHPAYVVQTLNPLGQPEVEMNEEFRIPSRLHGTNEYIQNDTRTEDVQHQTENIPPHSIAVGRQSPEWNINPLNVNGPVPKEVIR</sequence>
<keyword evidence="4" id="KW-1185">Reference proteome</keyword>
<keyword evidence="2" id="KW-1133">Transmembrane helix</keyword>
<feature type="transmembrane region" description="Helical" evidence="2">
    <location>
        <begin position="104"/>
        <end position="125"/>
    </location>
</feature>
<organism evidence="3 4">
    <name type="scientific">Blattamonas nauphoetae</name>
    <dbReference type="NCBI Taxonomy" id="2049346"/>
    <lineage>
        <taxon>Eukaryota</taxon>
        <taxon>Metamonada</taxon>
        <taxon>Preaxostyla</taxon>
        <taxon>Oxymonadida</taxon>
        <taxon>Blattamonas</taxon>
    </lineage>
</organism>
<protein>
    <recommendedName>
        <fullName evidence="5">Transmembrane protein</fullName>
    </recommendedName>
</protein>
<feature type="region of interest" description="Disordered" evidence="1">
    <location>
        <begin position="428"/>
        <end position="460"/>
    </location>
</feature>
<accession>A0ABQ9YB57</accession>
<feature type="transmembrane region" description="Helical" evidence="2">
    <location>
        <begin position="61"/>
        <end position="84"/>
    </location>
</feature>